<comment type="cofactor">
    <cofactor evidence="11">
        <name>Zn(2+)</name>
        <dbReference type="ChEBI" id="CHEBI:29105"/>
    </cofactor>
    <text evidence="11">Binds 1 zinc ion per subunit.</text>
</comment>
<keyword evidence="4 11" id="KW-0547">Nucleotide-binding</keyword>
<dbReference type="InterPro" id="IPR014729">
    <property type="entry name" value="Rossmann-like_a/b/a_fold"/>
</dbReference>
<dbReference type="GO" id="GO:0008270">
    <property type="term" value="F:zinc ion binding"/>
    <property type="evidence" value="ECO:0007669"/>
    <property type="project" value="UniProtKB-UniRule"/>
</dbReference>
<accession>A0A5B8XEG9</accession>
<evidence type="ECO:0000256" key="6">
    <source>
        <dbReference type="ARBA" id="ARBA00022833"/>
    </source>
</evidence>
<dbReference type="InterPro" id="IPR018317">
    <property type="entry name" value="QueC"/>
</dbReference>
<reference evidence="12 13" key="1">
    <citation type="journal article" date="2019" name="ISME J.">
        <title>Deianiraea, an extracellular bacterium associated with the ciliate Paramecium, suggests an alternative scenario for the evolution of Rickettsiales.</title>
        <authorList>
            <person name="Castelli M."/>
            <person name="Sabaneyeva E."/>
            <person name="Lanzoni O."/>
            <person name="Lebedeva N."/>
            <person name="Floriano A.M."/>
            <person name="Gaiarsa S."/>
            <person name="Benken K."/>
            <person name="Modeo L."/>
            <person name="Bandi C."/>
            <person name="Potekhin A."/>
            <person name="Sassera D."/>
            <person name="Petroni G."/>
        </authorList>
    </citation>
    <scope>NUCLEOTIDE SEQUENCE [LARGE SCALE GENOMIC DNA]</scope>
    <source>
        <strain evidence="12">CyL4-1</strain>
    </source>
</reference>
<dbReference type="GO" id="GO:0005524">
    <property type="term" value="F:ATP binding"/>
    <property type="evidence" value="ECO:0007669"/>
    <property type="project" value="UniProtKB-UniRule"/>
</dbReference>
<organism evidence="12 13">
    <name type="scientific">Candidatus Deianiraea vastatrix</name>
    <dbReference type="NCBI Taxonomy" id="2163644"/>
    <lineage>
        <taxon>Bacteria</taxon>
        <taxon>Pseudomonadati</taxon>
        <taxon>Pseudomonadota</taxon>
        <taxon>Alphaproteobacteria</taxon>
        <taxon>Rickettsiales</taxon>
        <taxon>Candidatus Deianiraeaceae</taxon>
        <taxon>Candidatus Deianiraea</taxon>
    </lineage>
</organism>
<dbReference type="Pfam" id="PF06508">
    <property type="entry name" value="QueC"/>
    <property type="match status" value="1"/>
</dbReference>
<dbReference type="Proteomes" id="UP000321934">
    <property type="component" value="Chromosome"/>
</dbReference>
<dbReference type="HAMAP" id="MF_01633">
    <property type="entry name" value="QueC"/>
    <property type="match status" value="1"/>
</dbReference>
<dbReference type="CDD" id="cd01995">
    <property type="entry name" value="QueC-like"/>
    <property type="match status" value="1"/>
</dbReference>
<dbReference type="OrthoDB" id="9789567at2"/>
<evidence type="ECO:0000256" key="9">
    <source>
        <dbReference type="ARBA" id="ARBA00039149"/>
    </source>
</evidence>
<dbReference type="UniPathway" id="UPA00391"/>
<evidence type="ECO:0000256" key="7">
    <source>
        <dbReference type="ARBA" id="ARBA00022840"/>
    </source>
</evidence>
<comment type="function">
    <text evidence="11">Catalyzes the ATP-dependent conversion of 7-carboxy-7-deazaguanine (CDG) to 7-cyano-7-deazaguanine (preQ(0)).</text>
</comment>
<keyword evidence="6 11" id="KW-0862">Zinc</keyword>
<dbReference type="SUPFAM" id="SSF52402">
    <property type="entry name" value="Adenine nucleotide alpha hydrolases-like"/>
    <property type="match status" value="1"/>
</dbReference>
<dbReference type="GO" id="GO:0008616">
    <property type="term" value="P:tRNA queuosine(34) biosynthetic process"/>
    <property type="evidence" value="ECO:0007669"/>
    <property type="project" value="UniProtKB-UniRule"/>
</dbReference>
<dbReference type="PIRSF" id="PIRSF006293">
    <property type="entry name" value="ExsB"/>
    <property type="match status" value="1"/>
</dbReference>
<dbReference type="AlphaFoldDB" id="A0A5B8XEG9"/>
<feature type="binding site" evidence="11">
    <location>
        <begin position="8"/>
        <end position="18"/>
    </location>
    <ligand>
        <name>ATP</name>
        <dbReference type="ChEBI" id="CHEBI:30616"/>
    </ligand>
</feature>
<dbReference type="GO" id="GO:0016879">
    <property type="term" value="F:ligase activity, forming carbon-nitrogen bonds"/>
    <property type="evidence" value="ECO:0007669"/>
    <property type="project" value="UniProtKB-UniRule"/>
</dbReference>
<evidence type="ECO:0000256" key="2">
    <source>
        <dbReference type="ARBA" id="ARBA00022598"/>
    </source>
</evidence>
<comment type="similarity">
    <text evidence="8 11">Belongs to the QueC family.</text>
</comment>
<comment type="catalytic activity">
    <reaction evidence="10 11">
        <text>7-carboxy-7-carbaguanine + NH4(+) + 2 ATP = 7-cyano-7-carbaguanine + 2 AMP + 2 diphosphate + 2 H(+)</text>
        <dbReference type="Rhea" id="RHEA:27982"/>
        <dbReference type="ChEBI" id="CHEBI:15378"/>
        <dbReference type="ChEBI" id="CHEBI:28938"/>
        <dbReference type="ChEBI" id="CHEBI:30616"/>
        <dbReference type="ChEBI" id="CHEBI:33019"/>
        <dbReference type="ChEBI" id="CHEBI:45075"/>
        <dbReference type="ChEBI" id="CHEBI:61036"/>
        <dbReference type="ChEBI" id="CHEBI:456215"/>
        <dbReference type="EC" id="6.3.4.20"/>
    </reaction>
</comment>
<proteinExistence type="inferred from homology"/>
<evidence type="ECO:0000256" key="8">
    <source>
        <dbReference type="ARBA" id="ARBA00037993"/>
    </source>
</evidence>
<feature type="binding site" evidence="11">
    <location>
        <position position="198"/>
    </location>
    <ligand>
        <name>Zn(2+)</name>
        <dbReference type="ChEBI" id="CHEBI:29105"/>
    </ligand>
</feature>
<evidence type="ECO:0000313" key="13">
    <source>
        <dbReference type="Proteomes" id="UP000321934"/>
    </source>
</evidence>
<name>A0A5B8XEG9_9RICK</name>
<dbReference type="NCBIfam" id="TIGR00364">
    <property type="entry name" value="7-cyano-7-deazaguanine synthase QueC"/>
    <property type="match status" value="1"/>
</dbReference>
<dbReference type="RefSeq" id="WP_146821061.1">
    <property type="nucleotide sequence ID" value="NZ_CP029077.1"/>
</dbReference>
<sequence>MKKCVLLLSGGLDSVTTLALVNSQKYDVYAISFLYGQKHSIELEYAKHNAEVFKVKHKIFDMRSAFSDFNSSLLGVGEISKTGVIDDGIPNTYVPARNIIFLSIALGYAESINAKEIFIGANAIDYSGYPDCRPEFIESFQKMANIGTTFSNGELKIQTPLIAMKKSEIIKLGLSLGVDYSKTISCYSPENGKECGKCDSCIIRKKGFEEAEN</sequence>
<keyword evidence="2 11" id="KW-0436">Ligase</keyword>
<keyword evidence="3 11" id="KW-0479">Metal-binding</keyword>
<gene>
    <name evidence="11" type="primary">queC</name>
    <name evidence="12" type="ORF">Deia_00952</name>
</gene>
<evidence type="ECO:0000256" key="10">
    <source>
        <dbReference type="ARBA" id="ARBA00047890"/>
    </source>
</evidence>
<protein>
    <recommendedName>
        <fullName evidence="9 11">7-cyano-7-deazaguanine synthase</fullName>
        <ecNumber evidence="9 11">6.3.4.20</ecNumber>
    </recommendedName>
    <alternativeName>
        <fullName evidence="11">7-cyano-7-carbaguanine synthase</fullName>
    </alternativeName>
    <alternativeName>
        <fullName evidence="11">PreQ(0) synthase</fullName>
    </alternativeName>
    <alternativeName>
        <fullName evidence="11">Queuosine biosynthesis protein QueC</fullName>
    </alternativeName>
</protein>
<dbReference type="EC" id="6.3.4.20" evidence="9 11"/>
<keyword evidence="5 11" id="KW-0671">Queuosine biosynthesis</keyword>
<dbReference type="PANTHER" id="PTHR42914:SF1">
    <property type="entry name" value="7-CYANO-7-DEAZAGUANINE SYNTHASE"/>
    <property type="match status" value="1"/>
</dbReference>
<evidence type="ECO:0000256" key="3">
    <source>
        <dbReference type="ARBA" id="ARBA00022723"/>
    </source>
</evidence>
<evidence type="ECO:0000256" key="1">
    <source>
        <dbReference type="ARBA" id="ARBA00005061"/>
    </source>
</evidence>
<keyword evidence="13" id="KW-1185">Reference proteome</keyword>
<feature type="binding site" evidence="11">
    <location>
        <position position="201"/>
    </location>
    <ligand>
        <name>Zn(2+)</name>
        <dbReference type="ChEBI" id="CHEBI:29105"/>
    </ligand>
</feature>
<evidence type="ECO:0000256" key="11">
    <source>
        <dbReference type="HAMAP-Rule" id="MF_01633"/>
    </source>
</evidence>
<keyword evidence="7 11" id="KW-0067">ATP-binding</keyword>
<evidence type="ECO:0000313" key="12">
    <source>
        <dbReference type="EMBL" id="QED23739.1"/>
    </source>
</evidence>
<evidence type="ECO:0000256" key="4">
    <source>
        <dbReference type="ARBA" id="ARBA00022741"/>
    </source>
</evidence>
<dbReference type="Gene3D" id="3.40.50.620">
    <property type="entry name" value="HUPs"/>
    <property type="match status" value="1"/>
</dbReference>
<evidence type="ECO:0000256" key="5">
    <source>
        <dbReference type="ARBA" id="ARBA00022785"/>
    </source>
</evidence>
<dbReference type="PANTHER" id="PTHR42914">
    <property type="entry name" value="7-CYANO-7-DEAZAGUANINE SYNTHASE"/>
    <property type="match status" value="1"/>
</dbReference>
<dbReference type="EMBL" id="CP029077">
    <property type="protein sequence ID" value="QED23739.1"/>
    <property type="molecule type" value="Genomic_DNA"/>
</dbReference>
<feature type="binding site" evidence="11">
    <location>
        <position position="186"/>
    </location>
    <ligand>
        <name>Zn(2+)</name>
        <dbReference type="ChEBI" id="CHEBI:29105"/>
    </ligand>
</feature>
<feature type="binding site" evidence="11">
    <location>
        <position position="195"/>
    </location>
    <ligand>
        <name>Zn(2+)</name>
        <dbReference type="ChEBI" id="CHEBI:29105"/>
    </ligand>
</feature>
<comment type="pathway">
    <text evidence="1 11">Purine metabolism; 7-cyano-7-deazaguanine biosynthesis.</text>
</comment>